<protein>
    <submittedName>
        <fullName evidence="7">Flavin monooxygenase</fullName>
    </submittedName>
</protein>
<dbReference type="Pfam" id="PF00743">
    <property type="entry name" value="FMO-like"/>
    <property type="match status" value="1"/>
</dbReference>
<dbReference type="PANTHER" id="PTHR43872">
    <property type="entry name" value="MONOOXYGENASE, PUTATIVE (AFU_ORTHOLOGUE AFUA_8G02570)-RELATED"/>
    <property type="match status" value="1"/>
</dbReference>
<name>A0A2H4SB86_CORMI</name>
<dbReference type="AlphaFoldDB" id="A0A2H4SB86"/>
<dbReference type="SUPFAM" id="SSF51905">
    <property type="entry name" value="FAD/NAD(P)-binding domain"/>
    <property type="match status" value="1"/>
</dbReference>
<dbReference type="GO" id="GO:0050660">
    <property type="term" value="F:flavin adenine dinucleotide binding"/>
    <property type="evidence" value="ECO:0007669"/>
    <property type="project" value="InterPro"/>
</dbReference>
<dbReference type="EMBL" id="CP023323">
    <property type="protein sequence ID" value="ATY60357.1"/>
    <property type="molecule type" value="Genomic_DNA"/>
</dbReference>
<dbReference type="InterPro" id="IPR036188">
    <property type="entry name" value="FAD/NAD-bd_sf"/>
</dbReference>
<dbReference type="PANTHER" id="PTHR43872:SF1">
    <property type="entry name" value="MONOOXYGENASE, PUTATIVE (AFU_ORTHOLOGUE AFUA_8G02570)-RELATED"/>
    <property type="match status" value="1"/>
</dbReference>
<dbReference type="InterPro" id="IPR020946">
    <property type="entry name" value="Flavin_mOase-like"/>
</dbReference>
<dbReference type="VEuPathDB" id="FungiDB:CCM_02194"/>
<accession>A0A2H4SB86</accession>
<dbReference type="Pfam" id="PF13450">
    <property type="entry name" value="NAD_binding_8"/>
    <property type="match status" value="1"/>
</dbReference>
<keyword evidence="3" id="KW-0274">FAD</keyword>
<dbReference type="InterPro" id="IPR011009">
    <property type="entry name" value="Kinase-like_dom_sf"/>
</dbReference>
<gene>
    <name evidence="7" type="ORF">A9K55_006713</name>
</gene>
<evidence type="ECO:0000259" key="6">
    <source>
        <dbReference type="Pfam" id="PF01636"/>
    </source>
</evidence>
<dbReference type="VEuPathDB" id="FungiDB:A9K55_006713"/>
<keyword evidence="5 7" id="KW-0503">Monooxygenase</keyword>
<dbReference type="InterPro" id="IPR002575">
    <property type="entry name" value="Aminoglycoside_PTrfase"/>
</dbReference>
<dbReference type="InterPro" id="IPR051820">
    <property type="entry name" value="FAD-binding_MO"/>
</dbReference>
<dbReference type="Proteomes" id="UP000323067">
    <property type="component" value="Chromosome vi"/>
</dbReference>
<dbReference type="Gene3D" id="3.50.50.60">
    <property type="entry name" value="FAD/NAD(P)-binding domain"/>
    <property type="match status" value="2"/>
</dbReference>
<proteinExistence type="predicted"/>
<keyword evidence="2" id="KW-0285">Flavoprotein</keyword>
<reference evidence="7 8" key="1">
    <citation type="journal article" date="2017" name="BMC Genomics">
        <title>Chromosome level assembly and secondary metabolite potential of the parasitic fungus Cordyceps militaris.</title>
        <authorList>
            <person name="Kramer G.J."/>
            <person name="Nodwell J.R."/>
        </authorList>
    </citation>
    <scope>NUCLEOTIDE SEQUENCE [LARGE SCALE GENOMIC DNA]</scope>
    <source>
        <strain evidence="7 8">ATCC 34164</strain>
    </source>
</reference>
<evidence type="ECO:0000256" key="1">
    <source>
        <dbReference type="ARBA" id="ARBA00001974"/>
    </source>
</evidence>
<dbReference type="GO" id="GO:0004499">
    <property type="term" value="F:N,N-dimethylaniline monooxygenase activity"/>
    <property type="evidence" value="ECO:0007669"/>
    <property type="project" value="InterPro"/>
</dbReference>
<evidence type="ECO:0000256" key="5">
    <source>
        <dbReference type="ARBA" id="ARBA00023033"/>
    </source>
</evidence>
<evidence type="ECO:0000256" key="4">
    <source>
        <dbReference type="ARBA" id="ARBA00023002"/>
    </source>
</evidence>
<dbReference type="SUPFAM" id="SSF56112">
    <property type="entry name" value="Protein kinase-like (PK-like)"/>
    <property type="match status" value="1"/>
</dbReference>
<dbReference type="Pfam" id="PF01636">
    <property type="entry name" value="APH"/>
    <property type="match status" value="1"/>
</dbReference>
<evidence type="ECO:0000313" key="8">
    <source>
        <dbReference type="Proteomes" id="UP000323067"/>
    </source>
</evidence>
<evidence type="ECO:0000313" key="7">
    <source>
        <dbReference type="EMBL" id="ATY60357.1"/>
    </source>
</evidence>
<dbReference type="GO" id="GO:0050661">
    <property type="term" value="F:NADP binding"/>
    <property type="evidence" value="ECO:0007669"/>
    <property type="project" value="InterPro"/>
</dbReference>
<feature type="domain" description="Aminoglycoside phosphotransferase" evidence="6">
    <location>
        <begin position="37"/>
        <end position="240"/>
    </location>
</feature>
<sequence>MLDESPDYVVLYGSDAEIKTLVTQSPRLHLNNNGVVLLSDRFIAKFYTPDCLTDTMKTIEIAQSLGIRIPKMIRAIQHPDVTFLVMERVEGQTLEDAWAGLSWYSSLRLAFQLRRFVSLMRSITSDTAGSIVTGECRSFWLEDRFGLPARATVGYVMEFLAFWTGFRSIKHEYKKSSRDHAVLKGSLDLQVKSFVLTHHDLAPRNIMVDKLGDAWLIDWDLAGYYPIYFEYASMSNFRIPESWGYFGRLRWWIVTWLAAGRYEKQSKQLWAIRTKLQRFPVGRRLNIKANVTQPRLEQALESSESSDSSLHSMMGSHSDTDGYDVIIIGAGVSGINAAYRLQTELPGCRLVILEARASIGGTWDLFRYPGIRSDSDIFSFGFAWRPWYRSELLAHGRDIKQYMVDAARDTGIDKHIRYHHKVLSANWVSKERACELLVQEPGRTEAAIYRGQFVFLGTGYYNYEQPRQTTIPGLETFQGKIIHPQFWPKDYDYTDKEMVVIGSGATAVTIVPSVAEKVKRVTMLQRSPTYMFPVASRSRVRSFLFAVLPGALMHRINRVTWILFAYLLTVWCAHYPAAVARYIRKRTVAALPAGYAWDPHFKPRYKPWEQRLCVVPDGDIFAAIRSSKAVVVTDTIETVTADAIRLSSGQRLPADVIVTATGIQLLFAGGIRFTLDGGAPLDAARKVVWNAAMIQDLPNTVFAIGYLKSGAWTLGADCAARLLIRLMREARTRGARMVTPRLDEDGGREMARRPLWGILTSTYLEGYEKAFPQTGTGIWCNRENYIKDMYAARWGDIQTGLCFEE</sequence>
<comment type="cofactor">
    <cofactor evidence="1">
        <name>FAD</name>
        <dbReference type="ChEBI" id="CHEBI:57692"/>
    </cofactor>
</comment>
<dbReference type="Gene3D" id="3.90.1200.10">
    <property type="match status" value="1"/>
</dbReference>
<keyword evidence="4" id="KW-0560">Oxidoreductase</keyword>
<evidence type="ECO:0000256" key="3">
    <source>
        <dbReference type="ARBA" id="ARBA00022827"/>
    </source>
</evidence>
<dbReference type="OrthoDB" id="66881at2759"/>
<evidence type="ECO:0000256" key="2">
    <source>
        <dbReference type="ARBA" id="ARBA00022630"/>
    </source>
</evidence>
<organism evidence="7 8">
    <name type="scientific">Cordyceps militaris</name>
    <name type="common">Caterpillar fungus</name>
    <name type="synonym">Clavaria militaris</name>
    <dbReference type="NCBI Taxonomy" id="73501"/>
    <lineage>
        <taxon>Eukaryota</taxon>
        <taxon>Fungi</taxon>
        <taxon>Dikarya</taxon>
        <taxon>Ascomycota</taxon>
        <taxon>Pezizomycotina</taxon>
        <taxon>Sordariomycetes</taxon>
        <taxon>Hypocreomycetidae</taxon>
        <taxon>Hypocreales</taxon>
        <taxon>Cordycipitaceae</taxon>
        <taxon>Cordyceps</taxon>
    </lineage>
</organism>